<reference evidence="1" key="3">
    <citation type="journal article" date="2017" name="Nature">
        <title>Genome sequence of the progenitor of the wheat D genome Aegilops tauschii.</title>
        <authorList>
            <person name="Luo M.C."/>
            <person name="Gu Y.Q."/>
            <person name="Puiu D."/>
            <person name="Wang H."/>
            <person name="Twardziok S.O."/>
            <person name="Deal K.R."/>
            <person name="Huo N."/>
            <person name="Zhu T."/>
            <person name="Wang L."/>
            <person name="Wang Y."/>
            <person name="McGuire P.E."/>
            <person name="Liu S."/>
            <person name="Long H."/>
            <person name="Ramasamy R.K."/>
            <person name="Rodriguez J.C."/>
            <person name="Van S.L."/>
            <person name="Yuan L."/>
            <person name="Wang Z."/>
            <person name="Xia Z."/>
            <person name="Xiao L."/>
            <person name="Anderson O.D."/>
            <person name="Ouyang S."/>
            <person name="Liang Y."/>
            <person name="Zimin A.V."/>
            <person name="Pertea G."/>
            <person name="Qi P."/>
            <person name="Bennetzen J.L."/>
            <person name="Dai X."/>
            <person name="Dawson M.W."/>
            <person name="Muller H.G."/>
            <person name="Kugler K."/>
            <person name="Rivarola-Duarte L."/>
            <person name="Spannagl M."/>
            <person name="Mayer K.F.X."/>
            <person name="Lu F.H."/>
            <person name="Bevan M.W."/>
            <person name="Leroy P."/>
            <person name="Li P."/>
            <person name="You F.M."/>
            <person name="Sun Q."/>
            <person name="Liu Z."/>
            <person name="Lyons E."/>
            <person name="Wicker T."/>
            <person name="Salzberg S.L."/>
            <person name="Devos K.M."/>
            <person name="Dvorak J."/>
        </authorList>
    </citation>
    <scope>NUCLEOTIDE SEQUENCE [LARGE SCALE GENOMIC DNA]</scope>
    <source>
        <strain evidence="1">cv. AL8/78</strain>
    </source>
</reference>
<evidence type="ECO:0000313" key="1">
    <source>
        <dbReference type="EnsemblPlants" id="AET4Gv20229500.15"/>
    </source>
</evidence>
<protein>
    <submittedName>
        <fullName evidence="1">Uncharacterized protein</fullName>
    </submittedName>
</protein>
<organism evidence="1 2">
    <name type="scientific">Aegilops tauschii subsp. strangulata</name>
    <name type="common">Goatgrass</name>
    <dbReference type="NCBI Taxonomy" id="200361"/>
    <lineage>
        <taxon>Eukaryota</taxon>
        <taxon>Viridiplantae</taxon>
        <taxon>Streptophyta</taxon>
        <taxon>Embryophyta</taxon>
        <taxon>Tracheophyta</taxon>
        <taxon>Spermatophyta</taxon>
        <taxon>Magnoliopsida</taxon>
        <taxon>Liliopsida</taxon>
        <taxon>Poales</taxon>
        <taxon>Poaceae</taxon>
        <taxon>BOP clade</taxon>
        <taxon>Pooideae</taxon>
        <taxon>Triticodae</taxon>
        <taxon>Triticeae</taxon>
        <taxon>Triticinae</taxon>
        <taxon>Aegilops</taxon>
    </lineage>
</organism>
<dbReference type="AlphaFoldDB" id="A0A453HLM4"/>
<evidence type="ECO:0000313" key="2">
    <source>
        <dbReference type="Proteomes" id="UP000015105"/>
    </source>
</evidence>
<reference evidence="2" key="2">
    <citation type="journal article" date="2017" name="Nat. Plants">
        <title>The Aegilops tauschii genome reveals multiple impacts of transposons.</title>
        <authorList>
            <person name="Zhao G."/>
            <person name="Zou C."/>
            <person name="Li K."/>
            <person name="Wang K."/>
            <person name="Li T."/>
            <person name="Gao L."/>
            <person name="Zhang X."/>
            <person name="Wang H."/>
            <person name="Yang Z."/>
            <person name="Liu X."/>
            <person name="Jiang W."/>
            <person name="Mao L."/>
            <person name="Kong X."/>
            <person name="Jiao Y."/>
            <person name="Jia J."/>
        </authorList>
    </citation>
    <scope>NUCLEOTIDE SEQUENCE [LARGE SCALE GENOMIC DNA]</scope>
    <source>
        <strain evidence="2">cv. AL8/78</strain>
    </source>
</reference>
<reference evidence="1" key="4">
    <citation type="submission" date="2019-03" db="UniProtKB">
        <authorList>
            <consortium name="EnsemblPlants"/>
        </authorList>
    </citation>
    <scope>IDENTIFICATION</scope>
</reference>
<dbReference type="EnsemblPlants" id="AET4Gv20229500.15">
    <property type="protein sequence ID" value="AET4Gv20229500.15"/>
    <property type="gene ID" value="AET4Gv20229500"/>
</dbReference>
<keyword evidence="2" id="KW-1185">Reference proteome</keyword>
<dbReference type="Gramene" id="AET4Gv20229500.15">
    <property type="protein sequence ID" value="AET4Gv20229500.15"/>
    <property type="gene ID" value="AET4Gv20229500"/>
</dbReference>
<reference evidence="2" key="1">
    <citation type="journal article" date="2014" name="Science">
        <title>Ancient hybridizations among the ancestral genomes of bread wheat.</title>
        <authorList>
            <consortium name="International Wheat Genome Sequencing Consortium,"/>
            <person name="Marcussen T."/>
            <person name="Sandve S.R."/>
            <person name="Heier L."/>
            <person name="Spannagl M."/>
            <person name="Pfeifer M."/>
            <person name="Jakobsen K.S."/>
            <person name="Wulff B.B."/>
            <person name="Steuernagel B."/>
            <person name="Mayer K.F."/>
            <person name="Olsen O.A."/>
        </authorList>
    </citation>
    <scope>NUCLEOTIDE SEQUENCE [LARGE SCALE GENOMIC DNA]</scope>
    <source>
        <strain evidence="2">cv. AL8/78</strain>
    </source>
</reference>
<reference evidence="1" key="5">
    <citation type="journal article" date="2021" name="G3 (Bethesda)">
        <title>Aegilops tauschii genome assembly Aet v5.0 features greater sequence contiguity and improved annotation.</title>
        <authorList>
            <person name="Wang L."/>
            <person name="Zhu T."/>
            <person name="Rodriguez J.C."/>
            <person name="Deal K.R."/>
            <person name="Dubcovsky J."/>
            <person name="McGuire P.E."/>
            <person name="Lux T."/>
            <person name="Spannagl M."/>
            <person name="Mayer K.F.X."/>
            <person name="Baldrich P."/>
            <person name="Meyers B.C."/>
            <person name="Huo N."/>
            <person name="Gu Y.Q."/>
            <person name="Zhou H."/>
            <person name="Devos K.M."/>
            <person name="Bennetzen J.L."/>
            <person name="Unver T."/>
            <person name="Budak H."/>
            <person name="Gulick P.J."/>
            <person name="Galiba G."/>
            <person name="Kalapos B."/>
            <person name="Nelson D.R."/>
            <person name="Li P."/>
            <person name="You F.M."/>
            <person name="Luo M.C."/>
            <person name="Dvorak J."/>
        </authorList>
    </citation>
    <scope>NUCLEOTIDE SEQUENCE [LARGE SCALE GENOMIC DNA]</scope>
    <source>
        <strain evidence="1">cv. AL8/78</strain>
    </source>
</reference>
<dbReference type="Proteomes" id="UP000015105">
    <property type="component" value="Chromosome 4D"/>
</dbReference>
<accession>A0A453HLM4</accession>
<name>A0A453HLM4_AEGTS</name>
<sequence length="69" mass="7878">MVGMLLVLCNITSYLDKFKTSNSGRREYDVVVRPGKYCRAGNYFLQPKSTSYICFLDLCLYQVCCSNTS</sequence>
<proteinExistence type="predicted"/>